<evidence type="ECO:0000256" key="10">
    <source>
        <dbReference type="ARBA" id="ARBA00023012"/>
    </source>
</evidence>
<dbReference type="NCBIfam" id="TIGR00229">
    <property type="entry name" value="sensory_box"/>
    <property type="match status" value="1"/>
</dbReference>
<evidence type="ECO:0000256" key="1">
    <source>
        <dbReference type="ARBA" id="ARBA00000085"/>
    </source>
</evidence>
<dbReference type="Gene3D" id="1.10.287.130">
    <property type="match status" value="1"/>
</dbReference>
<comment type="subcellular location">
    <subcellularLocation>
        <location evidence="2">Cell membrane</location>
    </subcellularLocation>
</comment>
<keyword evidence="7" id="KW-0547">Nucleotide-binding</keyword>
<dbReference type="InterPro" id="IPR003594">
    <property type="entry name" value="HATPase_dom"/>
</dbReference>
<dbReference type="SMART" id="SM00091">
    <property type="entry name" value="PAS"/>
    <property type="match status" value="1"/>
</dbReference>
<reference evidence="16" key="1">
    <citation type="submission" date="2018-06" db="EMBL/GenBank/DDBJ databases">
        <authorList>
            <person name="Zhirakovskaya E."/>
        </authorList>
    </citation>
    <scope>NUCLEOTIDE SEQUENCE</scope>
</reference>
<dbReference type="Pfam" id="PF00672">
    <property type="entry name" value="HAMP"/>
    <property type="match status" value="1"/>
</dbReference>
<dbReference type="GO" id="GO:0005524">
    <property type="term" value="F:ATP binding"/>
    <property type="evidence" value="ECO:0007669"/>
    <property type="project" value="UniProtKB-KW"/>
</dbReference>
<dbReference type="InterPro" id="IPR000014">
    <property type="entry name" value="PAS"/>
</dbReference>
<dbReference type="SMART" id="SM00388">
    <property type="entry name" value="HisKA"/>
    <property type="match status" value="1"/>
</dbReference>
<comment type="catalytic activity">
    <reaction evidence="1">
        <text>ATP + protein L-histidine = ADP + protein N-phospho-L-histidine.</text>
        <dbReference type="EC" id="2.7.13.3"/>
    </reaction>
</comment>
<dbReference type="InterPro" id="IPR035965">
    <property type="entry name" value="PAS-like_dom_sf"/>
</dbReference>
<evidence type="ECO:0000256" key="9">
    <source>
        <dbReference type="ARBA" id="ARBA00022840"/>
    </source>
</evidence>
<evidence type="ECO:0000256" key="3">
    <source>
        <dbReference type="ARBA" id="ARBA00012438"/>
    </source>
</evidence>
<dbReference type="PROSITE" id="PS50112">
    <property type="entry name" value="PAS"/>
    <property type="match status" value="1"/>
</dbReference>
<name>A0A3B1CK45_9ZZZZ</name>
<dbReference type="InterPro" id="IPR013656">
    <property type="entry name" value="PAS_4"/>
</dbReference>
<dbReference type="Pfam" id="PF02518">
    <property type="entry name" value="HATPase_c"/>
    <property type="match status" value="1"/>
</dbReference>
<dbReference type="Pfam" id="PF00512">
    <property type="entry name" value="HisKA"/>
    <property type="match status" value="1"/>
</dbReference>
<keyword evidence="6 16" id="KW-0808">Transferase</keyword>
<dbReference type="GO" id="GO:0004721">
    <property type="term" value="F:phosphoprotein phosphatase activity"/>
    <property type="evidence" value="ECO:0007669"/>
    <property type="project" value="TreeGrafter"/>
</dbReference>
<dbReference type="InterPro" id="IPR005467">
    <property type="entry name" value="His_kinase_dom"/>
</dbReference>
<evidence type="ECO:0000256" key="2">
    <source>
        <dbReference type="ARBA" id="ARBA00004236"/>
    </source>
</evidence>
<dbReference type="PANTHER" id="PTHR45453">
    <property type="entry name" value="PHOSPHATE REGULON SENSOR PROTEIN PHOR"/>
    <property type="match status" value="1"/>
</dbReference>
<protein>
    <recommendedName>
        <fullName evidence="3">histidine kinase</fullName>
        <ecNumber evidence="3">2.7.13.3</ecNumber>
    </recommendedName>
</protein>
<dbReference type="Gene3D" id="3.30.450.20">
    <property type="entry name" value="PAS domain"/>
    <property type="match status" value="1"/>
</dbReference>
<accession>A0A3B1CK45</accession>
<dbReference type="PROSITE" id="PS50885">
    <property type="entry name" value="HAMP"/>
    <property type="match status" value="1"/>
</dbReference>
<evidence type="ECO:0000256" key="7">
    <source>
        <dbReference type="ARBA" id="ARBA00022741"/>
    </source>
</evidence>
<keyword evidence="9" id="KW-0067">ATP-binding</keyword>
<dbReference type="GO" id="GO:0016036">
    <property type="term" value="P:cellular response to phosphate starvation"/>
    <property type="evidence" value="ECO:0007669"/>
    <property type="project" value="TreeGrafter"/>
</dbReference>
<feature type="domain" description="PAC" evidence="14">
    <location>
        <begin position="123"/>
        <end position="174"/>
    </location>
</feature>
<proteinExistence type="predicted"/>
<evidence type="ECO:0000256" key="4">
    <source>
        <dbReference type="ARBA" id="ARBA00022475"/>
    </source>
</evidence>
<dbReference type="InterPro" id="IPR004358">
    <property type="entry name" value="Sig_transdc_His_kin-like_C"/>
</dbReference>
<keyword evidence="4" id="KW-1003">Cell membrane</keyword>
<dbReference type="GO" id="GO:0000155">
    <property type="term" value="F:phosphorelay sensor kinase activity"/>
    <property type="evidence" value="ECO:0007669"/>
    <property type="project" value="InterPro"/>
</dbReference>
<dbReference type="PANTHER" id="PTHR45453:SF1">
    <property type="entry name" value="PHOSPHATE REGULON SENSOR PROTEIN PHOR"/>
    <property type="match status" value="1"/>
</dbReference>
<dbReference type="CDD" id="cd06225">
    <property type="entry name" value="HAMP"/>
    <property type="match status" value="1"/>
</dbReference>
<dbReference type="CDD" id="cd00130">
    <property type="entry name" value="PAS"/>
    <property type="match status" value="1"/>
</dbReference>
<dbReference type="Gene3D" id="3.30.565.10">
    <property type="entry name" value="Histidine kinase-like ATPase, C-terminal domain"/>
    <property type="match status" value="1"/>
</dbReference>
<evidence type="ECO:0000259" key="14">
    <source>
        <dbReference type="PROSITE" id="PS50113"/>
    </source>
</evidence>
<dbReference type="EC" id="2.7.13.3" evidence="3"/>
<organism evidence="16">
    <name type="scientific">hydrothermal vent metagenome</name>
    <dbReference type="NCBI Taxonomy" id="652676"/>
    <lineage>
        <taxon>unclassified sequences</taxon>
        <taxon>metagenomes</taxon>
        <taxon>ecological metagenomes</taxon>
    </lineage>
</organism>
<dbReference type="InterPro" id="IPR036097">
    <property type="entry name" value="HisK_dim/P_sf"/>
</dbReference>
<dbReference type="InterPro" id="IPR036890">
    <property type="entry name" value="HATPase_C_sf"/>
</dbReference>
<dbReference type="EMBL" id="UOGA01000237">
    <property type="protein sequence ID" value="VAX23040.1"/>
    <property type="molecule type" value="Genomic_DNA"/>
</dbReference>
<dbReference type="SUPFAM" id="SSF55874">
    <property type="entry name" value="ATPase domain of HSP90 chaperone/DNA topoisomerase II/histidine kinase"/>
    <property type="match status" value="1"/>
</dbReference>
<evidence type="ECO:0000259" key="15">
    <source>
        <dbReference type="PROSITE" id="PS50885"/>
    </source>
</evidence>
<feature type="domain" description="PAS" evidence="13">
    <location>
        <begin position="53"/>
        <end position="98"/>
    </location>
</feature>
<feature type="domain" description="HAMP" evidence="15">
    <location>
        <begin position="1"/>
        <end position="48"/>
    </location>
</feature>
<feature type="non-terminal residue" evidence="16">
    <location>
        <position position="1"/>
    </location>
</feature>
<dbReference type="InterPro" id="IPR003661">
    <property type="entry name" value="HisK_dim/P_dom"/>
</dbReference>
<evidence type="ECO:0000256" key="11">
    <source>
        <dbReference type="ARBA" id="ARBA00023136"/>
    </source>
</evidence>
<evidence type="ECO:0000259" key="12">
    <source>
        <dbReference type="PROSITE" id="PS50109"/>
    </source>
</evidence>
<sequence>PLSSITEVAELIADGDYSKRLPLTGKDEIGKLAQAFNRMAESSQLRMESIDTDRNNLLAVLSGMIEGVIAVDKQERVVHINEAAEGILGIAAASSVGKPLWEAPWLADVCQTISGTLKNASETTKELRIPGSPADRIVEIQSSPIRDSEGNLAGAVVVLHDISELERLETMRRDFIANVSHELKTPITAIRGLVETLIGDRLMEPEKHERFLHKISNQSMRLSSIVTDLLTISRLESGKSLERKLFDLRRAVVTTVRLLTATGENRGVKIEIDIPNDPVSIVGDEESLCEAVNNLLDNGLKYSREGGDVFVRLYKKEETVVIEVEDAGAGIEKRDQRRIFERFYRVDKARSRELGGTGLGLSIVKHIAISHGGSVSVESAPGQGSTFRIVLPFSPDLIQGRMEY</sequence>
<evidence type="ECO:0000256" key="5">
    <source>
        <dbReference type="ARBA" id="ARBA00022553"/>
    </source>
</evidence>
<dbReference type="InterPro" id="IPR050351">
    <property type="entry name" value="BphY/WalK/GraS-like"/>
</dbReference>
<dbReference type="AlphaFoldDB" id="A0A3B1CK45"/>
<keyword evidence="5" id="KW-0597">Phosphoprotein</keyword>
<gene>
    <name evidence="16" type="ORF">MNBD_NITROSPINAE04-639</name>
</gene>
<dbReference type="InterPro" id="IPR000700">
    <property type="entry name" value="PAS-assoc_C"/>
</dbReference>
<dbReference type="SMART" id="SM00387">
    <property type="entry name" value="HATPase_c"/>
    <property type="match status" value="1"/>
</dbReference>
<evidence type="ECO:0000259" key="13">
    <source>
        <dbReference type="PROSITE" id="PS50112"/>
    </source>
</evidence>
<dbReference type="SUPFAM" id="SSF47384">
    <property type="entry name" value="Homodimeric domain of signal transducing histidine kinase"/>
    <property type="match status" value="1"/>
</dbReference>
<dbReference type="CDD" id="cd00082">
    <property type="entry name" value="HisKA"/>
    <property type="match status" value="1"/>
</dbReference>
<dbReference type="Pfam" id="PF08448">
    <property type="entry name" value="PAS_4"/>
    <property type="match status" value="1"/>
</dbReference>
<dbReference type="SMART" id="SM00304">
    <property type="entry name" value="HAMP"/>
    <property type="match status" value="1"/>
</dbReference>
<dbReference type="FunFam" id="3.30.565.10:FF:000023">
    <property type="entry name" value="PAS domain-containing sensor histidine kinase"/>
    <property type="match status" value="1"/>
</dbReference>
<dbReference type="PRINTS" id="PR00344">
    <property type="entry name" value="BCTRLSENSOR"/>
</dbReference>
<dbReference type="CDD" id="cd00075">
    <property type="entry name" value="HATPase"/>
    <property type="match status" value="1"/>
</dbReference>
<keyword evidence="8" id="KW-0418">Kinase</keyword>
<dbReference type="GO" id="GO:0005886">
    <property type="term" value="C:plasma membrane"/>
    <property type="evidence" value="ECO:0007669"/>
    <property type="project" value="UniProtKB-SubCell"/>
</dbReference>
<keyword evidence="11" id="KW-0472">Membrane</keyword>
<dbReference type="PROSITE" id="PS50109">
    <property type="entry name" value="HIS_KIN"/>
    <property type="match status" value="1"/>
</dbReference>
<dbReference type="InterPro" id="IPR003660">
    <property type="entry name" value="HAMP_dom"/>
</dbReference>
<evidence type="ECO:0000256" key="8">
    <source>
        <dbReference type="ARBA" id="ARBA00022777"/>
    </source>
</evidence>
<dbReference type="FunFam" id="1.10.287.130:FF:000008">
    <property type="entry name" value="Two-component sensor histidine kinase"/>
    <property type="match status" value="1"/>
</dbReference>
<dbReference type="Gene3D" id="1.10.8.500">
    <property type="entry name" value="HAMP domain in histidine kinase"/>
    <property type="match status" value="1"/>
</dbReference>
<dbReference type="SUPFAM" id="SSF158472">
    <property type="entry name" value="HAMP domain-like"/>
    <property type="match status" value="1"/>
</dbReference>
<dbReference type="PROSITE" id="PS50113">
    <property type="entry name" value="PAC"/>
    <property type="match status" value="1"/>
</dbReference>
<feature type="domain" description="Histidine kinase" evidence="12">
    <location>
        <begin position="178"/>
        <end position="395"/>
    </location>
</feature>
<dbReference type="SUPFAM" id="SSF55785">
    <property type="entry name" value="PYP-like sensor domain (PAS domain)"/>
    <property type="match status" value="1"/>
</dbReference>
<keyword evidence="10" id="KW-0902">Two-component regulatory system</keyword>
<evidence type="ECO:0000313" key="16">
    <source>
        <dbReference type="EMBL" id="VAX23040.1"/>
    </source>
</evidence>
<evidence type="ECO:0000256" key="6">
    <source>
        <dbReference type="ARBA" id="ARBA00022679"/>
    </source>
</evidence>